<dbReference type="GO" id="GO:1990571">
    <property type="term" value="P:meiotic centromere clustering"/>
    <property type="evidence" value="ECO:0007669"/>
    <property type="project" value="UniProtKB-ARBA"/>
</dbReference>
<keyword evidence="3" id="KW-0677">Repeat</keyword>
<dbReference type="PANTHER" id="PTHR12609">
    <property type="entry name" value="MICROTUBULE ASSOCIATED PROTEIN XMAP215"/>
    <property type="match status" value="1"/>
</dbReference>
<feature type="domain" description="TOG" evidence="9">
    <location>
        <begin position="6"/>
        <end position="243"/>
    </location>
</feature>
<feature type="coiled-coil region" evidence="7">
    <location>
        <begin position="775"/>
        <end position="831"/>
    </location>
</feature>
<reference evidence="10 11" key="3">
    <citation type="journal article" date="2015" name="Genome Announc.">
        <title>Draft Genome Sequence of the Archiascomycetous Yeast Saitoella complicata.</title>
        <authorList>
            <person name="Yamauchi K."/>
            <person name="Kondo S."/>
            <person name="Hamamoto M."/>
            <person name="Takahashi Y."/>
            <person name="Ogura Y."/>
            <person name="Hayashi T."/>
            <person name="Nishida H."/>
        </authorList>
    </citation>
    <scope>NUCLEOTIDE SEQUENCE [LARGE SCALE GENOMIC DNA]</scope>
    <source>
        <strain evidence="10 11">NRRL Y-17804</strain>
    </source>
</reference>
<keyword evidence="2" id="KW-0963">Cytoplasm</keyword>
<feature type="region of interest" description="Disordered" evidence="8">
    <location>
        <begin position="515"/>
        <end position="666"/>
    </location>
</feature>
<dbReference type="AlphaFoldDB" id="A0A0E9NMF0"/>
<feature type="compositionally biased region" description="Low complexity" evidence="8">
    <location>
        <begin position="888"/>
        <end position="906"/>
    </location>
</feature>
<evidence type="ECO:0000313" key="11">
    <source>
        <dbReference type="Proteomes" id="UP000033140"/>
    </source>
</evidence>
<dbReference type="Proteomes" id="UP000033140">
    <property type="component" value="Unassembled WGS sequence"/>
</dbReference>
<comment type="caution">
    <text evidence="10">The sequence shown here is derived from an EMBL/GenBank/DDBJ whole genome shotgun (WGS) entry which is preliminary data.</text>
</comment>
<dbReference type="GO" id="GO:1990498">
    <property type="term" value="C:mitotic spindle microtubule"/>
    <property type="evidence" value="ECO:0007669"/>
    <property type="project" value="UniProtKB-ARBA"/>
</dbReference>
<feature type="compositionally biased region" description="Low complexity" evidence="8">
    <location>
        <begin position="973"/>
        <end position="999"/>
    </location>
</feature>
<evidence type="ECO:0000256" key="8">
    <source>
        <dbReference type="SAM" id="MobiDB-lite"/>
    </source>
</evidence>
<dbReference type="GO" id="GO:0051315">
    <property type="term" value="P:attachment of mitotic spindle microtubules to kinetochore"/>
    <property type="evidence" value="ECO:0007669"/>
    <property type="project" value="UniProtKB-ARBA"/>
</dbReference>
<dbReference type="EMBL" id="BACD03000040">
    <property type="protein sequence ID" value="GAO51057.1"/>
    <property type="molecule type" value="Genomic_DNA"/>
</dbReference>
<dbReference type="GO" id="GO:0061863">
    <property type="term" value="F:microtubule plus end polymerase"/>
    <property type="evidence" value="ECO:0007669"/>
    <property type="project" value="InterPro"/>
</dbReference>
<evidence type="ECO:0000256" key="6">
    <source>
        <dbReference type="PROSITE-ProRule" id="PRU00103"/>
    </source>
</evidence>
<feature type="compositionally biased region" description="Low complexity" evidence="8">
    <location>
        <begin position="947"/>
        <end position="966"/>
    </location>
</feature>
<dbReference type="InterPro" id="IPR034085">
    <property type="entry name" value="TOG"/>
</dbReference>
<accession>A0A0E9NMF0</accession>
<dbReference type="GO" id="GO:0005881">
    <property type="term" value="C:cytoplasmic microtubule"/>
    <property type="evidence" value="ECO:0007669"/>
    <property type="project" value="UniProtKB-ARBA"/>
</dbReference>
<evidence type="ECO:0000256" key="5">
    <source>
        <dbReference type="ARBA" id="ARBA00025722"/>
    </source>
</evidence>
<gene>
    <name evidence="10" type="ORF">G7K_5169-t1</name>
</gene>
<evidence type="ECO:0000313" key="10">
    <source>
        <dbReference type="EMBL" id="GAO51057.1"/>
    </source>
</evidence>
<evidence type="ECO:0000256" key="4">
    <source>
        <dbReference type="ARBA" id="ARBA00023212"/>
    </source>
</evidence>
<protein>
    <recommendedName>
        <fullName evidence="9">TOG domain-containing protein</fullName>
    </recommendedName>
</protein>
<reference evidence="10 11" key="1">
    <citation type="journal article" date="2011" name="J. Gen. Appl. Microbiol.">
        <title>Draft genome sequencing of the enigmatic yeast Saitoella complicata.</title>
        <authorList>
            <person name="Nishida H."/>
            <person name="Hamamoto M."/>
            <person name="Sugiyama J."/>
        </authorList>
    </citation>
    <scope>NUCLEOTIDE SEQUENCE [LARGE SCALE GENOMIC DNA]</scope>
    <source>
        <strain evidence="10 11">NRRL Y-17804</strain>
    </source>
</reference>
<keyword evidence="7" id="KW-0175">Coiled coil</keyword>
<evidence type="ECO:0000256" key="7">
    <source>
        <dbReference type="SAM" id="Coils"/>
    </source>
</evidence>
<dbReference type="GO" id="GO:0000022">
    <property type="term" value="P:mitotic spindle elongation"/>
    <property type="evidence" value="ECO:0007669"/>
    <property type="project" value="UniProtKB-ARBA"/>
</dbReference>
<feature type="region of interest" description="Disordered" evidence="8">
    <location>
        <begin position="253"/>
        <end position="277"/>
    </location>
</feature>
<comment type="similarity">
    <text evidence="5">Belongs to the TOG/XMAP215 family.</text>
</comment>
<dbReference type="Pfam" id="PF21041">
    <property type="entry name" value="XMAP215_CLASP_TOG"/>
    <property type="match status" value="2"/>
</dbReference>
<dbReference type="InterPro" id="IPR021133">
    <property type="entry name" value="HEAT_type_2"/>
</dbReference>
<feature type="repeat" description="HEAT" evidence="6">
    <location>
        <begin position="455"/>
        <end position="493"/>
    </location>
</feature>
<dbReference type="InterPro" id="IPR016024">
    <property type="entry name" value="ARM-type_fold"/>
</dbReference>
<evidence type="ECO:0000259" key="9">
    <source>
        <dbReference type="SMART" id="SM01349"/>
    </source>
</evidence>
<dbReference type="InterPro" id="IPR011989">
    <property type="entry name" value="ARM-like"/>
</dbReference>
<evidence type="ECO:0000256" key="1">
    <source>
        <dbReference type="ARBA" id="ARBA00004317"/>
    </source>
</evidence>
<dbReference type="STRING" id="698492.A0A0E9NMF0"/>
<keyword evidence="11" id="KW-1185">Reference proteome</keyword>
<dbReference type="SMART" id="SM01349">
    <property type="entry name" value="TOG"/>
    <property type="match status" value="2"/>
</dbReference>
<dbReference type="GO" id="GO:0099070">
    <property type="term" value="C:static microtubule bundle"/>
    <property type="evidence" value="ECO:0007669"/>
    <property type="project" value="UniProtKB-ARBA"/>
</dbReference>
<evidence type="ECO:0000256" key="2">
    <source>
        <dbReference type="ARBA" id="ARBA00022490"/>
    </source>
</evidence>
<feature type="region of interest" description="Disordered" evidence="8">
    <location>
        <begin position="842"/>
        <end position="1009"/>
    </location>
</feature>
<dbReference type="GO" id="GO:0000776">
    <property type="term" value="C:kinetochore"/>
    <property type="evidence" value="ECO:0007669"/>
    <property type="project" value="UniProtKB-ARBA"/>
</dbReference>
<dbReference type="GO" id="GO:0044732">
    <property type="term" value="C:mitotic spindle pole body"/>
    <property type="evidence" value="ECO:0007669"/>
    <property type="project" value="UniProtKB-ARBA"/>
</dbReference>
<name>A0A0E9NMF0_SAICN</name>
<feature type="region of interest" description="Disordered" evidence="8">
    <location>
        <begin position="718"/>
        <end position="756"/>
    </location>
</feature>
<dbReference type="InterPro" id="IPR048491">
    <property type="entry name" value="XMAP215_CLASP_TOG"/>
</dbReference>
<organism evidence="10 11">
    <name type="scientific">Saitoella complicata (strain BCRC 22490 / CBS 7301 / JCM 7358 / NBRC 10748 / NRRL Y-17804)</name>
    <dbReference type="NCBI Taxonomy" id="698492"/>
    <lineage>
        <taxon>Eukaryota</taxon>
        <taxon>Fungi</taxon>
        <taxon>Dikarya</taxon>
        <taxon>Ascomycota</taxon>
        <taxon>Taphrinomycotina</taxon>
        <taxon>Taphrinomycotina incertae sedis</taxon>
        <taxon>Saitoella</taxon>
    </lineage>
</organism>
<dbReference type="Pfam" id="PF21042">
    <property type="entry name" value="Stu2_CTS"/>
    <property type="match status" value="1"/>
</dbReference>
<feature type="region of interest" description="Disordered" evidence="8">
    <location>
        <begin position="1"/>
        <end position="21"/>
    </location>
</feature>
<sequence>MNEFPDGGAPPQEDFSSIPLPQRLTHTSWKVRSEAYEEATNAFSKTADETDPIFREFRDDGMWKKVVGDSNVVAMEKGIACTKAYVEFGGAQCANRTRPVVLPTLIEKALPSTRPGTKALAKDLLLLYASYLDNPPSAQPILDDFIPFLSHKLPKLVAAATAALRELVHAYGVKVVPPKPVLAVLPKLFGHTDKNVRAEAQALTVELWKYLGEALRPALSDLKPVQLKELDALFNADEAGKAKPERYLKCQDPELLGGGDAGGDENHDGAEEEAGEEMDAFDLSEPADVLKKCPQAPLMEALGSSKWKDRKEALDDFLIAVSVPRIQDDNDLNDIVAQLARICQKDANVAVVTLAAQCLTALAKGLRSAFVRWRSEVVSCVMERLKERKASVVEALSGAMDAVFEACGLADVLENITETGLKHKNPQVKSESLKFLVRCLRTTPVVPSKGEQKSIAEESVKLLGDSFEPVRTSAAEALGTLMKIIGERAMNPYLEGVDDKARKAKIQEFFEKAEVKAKPEKPKPVAKAPAGATKRPLSKGPPAKPGLVKKPMVKRAPSPEPEPEEEKKPLAAKPTARRPPGATGATGASRLTKPGLARPSSVARPPSSPERSRPASAFEEREEEYSAPPAEKPRLGVGRGLTSRSLVREPAPSAAPSYGGAGGIDPAEKAALEDELRVMKREMDILRDKNAELADAEIREKLNVKTVTTQLTRARADLEGAREELARSQREMETLRKNPPRTAMPAGTDTEDGYDGWKDRAERAERLISEYDVMDENRKARIADLEDENRMLRENVGDEDATRLERMEMRWKELERQNESLLRQLQDANMALRERRRVALGTGGGFGARREIPAPREPASSRMEPTRSAEPTMAPPSSVKRTSYLRTGIPGSPTPSSSSFTPIHHSNGLGYGRTQSSSSLASSEDKENGCERDSKSELPPPSITRLGSGASSAAGSYTSRYAASSGLRSPTKPATSSMSSGTSSAPPTTTPATGTGPASKPIESWKRAAEVTAQLKQRIEQMKRAELNTNRGM</sequence>
<dbReference type="SUPFAM" id="SSF48371">
    <property type="entry name" value="ARM repeat"/>
    <property type="match status" value="1"/>
</dbReference>
<feature type="domain" description="TOG" evidence="9">
    <location>
        <begin position="282"/>
        <end position="519"/>
    </location>
</feature>
<dbReference type="GO" id="GO:0030951">
    <property type="term" value="P:establishment or maintenance of microtubule cytoskeleton polarity"/>
    <property type="evidence" value="ECO:0007669"/>
    <property type="project" value="InterPro"/>
</dbReference>
<dbReference type="GO" id="GO:0051010">
    <property type="term" value="F:microtubule plus-end binding"/>
    <property type="evidence" value="ECO:0007669"/>
    <property type="project" value="InterPro"/>
</dbReference>
<proteinExistence type="inferred from homology"/>
<dbReference type="FunFam" id="1.25.10.10:FF:000019">
    <property type="entry name" value="Cytoskeleton-associated protein 5"/>
    <property type="match status" value="1"/>
</dbReference>
<dbReference type="Gene3D" id="1.25.10.10">
    <property type="entry name" value="Leucine-rich Repeat Variant"/>
    <property type="match status" value="2"/>
</dbReference>
<evidence type="ECO:0000256" key="3">
    <source>
        <dbReference type="ARBA" id="ARBA00022737"/>
    </source>
</evidence>
<dbReference type="PROSITE" id="PS50077">
    <property type="entry name" value="HEAT_REPEAT"/>
    <property type="match status" value="1"/>
</dbReference>
<feature type="compositionally biased region" description="Basic and acidic residues" evidence="8">
    <location>
        <begin position="718"/>
        <end position="736"/>
    </location>
</feature>
<keyword evidence="4" id="KW-0206">Cytoskeleton</keyword>
<dbReference type="InterPro" id="IPR045110">
    <property type="entry name" value="XMAP215"/>
</dbReference>
<reference evidence="10 11" key="2">
    <citation type="journal article" date="2014" name="J. Gen. Appl. Microbiol.">
        <title>The early diverging ascomycetous budding yeast Saitoella complicata has three histone deacetylases belonging to the Clr6, Hos2, and Rpd3 lineages.</title>
        <authorList>
            <person name="Nishida H."/>
            <person name="Matsumoto T."/>
            <person name="Kondo S."/>
            <person name="Hamamoto M."/>
            <person name="Yoshikawa H."/>
        </authorList>
    </citation>
    <scope>NUCLEOTIDE SEQUENCE [LARGE SCALE GENOMIC DNA]</scope>
    <source>
        <strain evidence="10 11">NRRL Y-17804</strain>
    </source>
</reference>
<comment type="subcellular location">
    <subcellularLocation>
        <location evidence="1">Cytoplasm</location>
        <location evidence="1">Cytoskeleton</location>
        <location evidence="1">Microtubule organizing center</location>
        <location evidence="1">Spindle pole body</location>
    </subcellularLocation>
</comment>
<dbReference type="InterPro" id="IPR048492">
    <property type="entry name" value="Stu2_CTS"/>
</dbReference>
<dbReference type="GO" id="GO:0046785">
    <property type="term" value="P:microtubule polymerization"/>
    <property type="evidence" value="ECO:0007669"/>
    <property type="project" value="InterPro"/>
</dbReference>
<feature type="compositionally biased region" description="Basic and acidic residues" evidence="8">
    <location>
        <begin position="923"/>
        <end position="936"/>
    </location>
</feature>